<feature type="transmembrane region" description="Helical" evidence="1">
    <location>
        <begin position="211"/>
        <end position="232"/>
    </location>
</feature>
<keyword evidence="1" id="KW-0812">Transmembrane</keyword>
<dbReference type="Proteomes" id="UP000693941">
    <property type="component" value="Chromosome"/>
</dbReference>
<dbReference type="RefSeq" id="WP_218261217.1">
    <property type="nucleotide sequence ID" value="NZ_CP077715.1"/>
</dbReference>
<protein>
    <submittedName>
        <fullName evidence="2">Uncharacterized protein</fullName>
    </submittedName>
</protein>
<name>A0A8F5BTH3_9CREN</name>
<proteinExistence type="predicted"/>
<feature type="transmembrane region" description="Helical" evidence="1">
    <location>
        <begin position="88"/>
        <end position="119"/>
    </location>
</feature>
<reference evidence="2" key="1">
    <citation type="journal article" date="2021" name="Environ. Microbiol.">
        <title>New insights into the diversity and evolution of the archaeal mobilome from three complete genomes of Saccharolobus shibatae.</title>
        <authorList>
            <person name="Medvedeva S."/>
            <person name="Brandt D."/>
            <person name="Cvirkaite-Krupovic V."/>
            <person name="Liu Y."/>
            <person name="Severinov K."/>
            <person name="Ishino S."/>
            <person name="Ishino Y."/>
            <person name="Prangishvili D."/>
            <person name="Kalinowski J."/>
            <person name="Krupovic M."/>
        </authorList>
    </citation>
    <scope>NUCLEOTIDE SEQUENCE</scope>
    <source>
        <strain evidence="2">BEU9</strain>
    </source>
</reference>
<accession>A0A8F5BTH3</accession>
<dbReference type="EMBL" id="CP077715">
    <property type="protein sequence ID" value="QXJ31159.1"/>
    <property type="molecule type" value="Genomic_DNA"/>
</dbReference>
<feature type="transmembrane region" description="Helical" evidence="1">
    <location>
        <begin position="162"/>
        <end position="180"/>
    </location>
</feature>
<feature type="transmembrane region" description="Helical" evidence="1">
    <location>
        <begin position="48"/>
        <end position="67"/>
    </location>
</feature>
<keyword evidence="1" id="KW-1133">Transmembrane helix</keyword>
<sequence length="246" mass="27192">MREVEKLIFVYELTNLIKSKNIIFFPIMYTGLFLGAIGIFGAHGPFSFWFPLIYFFAAFGISGGLSRQITVSASAIYYLSSYSKTKPYVLISIYLLVYIILVLFIFVADFALVSALYLVTSHSVVIGSALLLLLSAFLTSLFVNSLGMSIGLATARFNSSNIINALPFIPLILYMISLLLPANLQQYNPLTATFVMMGSSLTTEIIPTNKILLLALITMVTALTLMAINILLTRKLGDVNLYDLFK</sequence>
<dbReference type="AlphaFoldDB" id="A0A8F5BTH3"/>
<evidence type="ECO:0000313" key="3">
    <source>
        <dbReference type="Proteomes" id="UP000693941"/>
    </source>
</evidence>
<evidence type="ECO:0000313" key="2">
    <source>
        <dbReference type="EMBL" id="QXJ31159.1"/>
    </source>
</evidence>
<keyword evidence="1" id="KW-0472">Membrane</keyword>
<evidence type="ECO:0000256" key="1">
    <source>
        <dbReference type="SAM" id="Phobius"/>
    </source>
</evidence>
<organism evidence="2 3">
    <name type="scientific">Saccharolobus shibatae</name>
    <dbReference type="NCBI Taxonomy" id="2286"/>
    <lineage>
        <taxon>Archaea</taxon>
        <taxon>Thermoproteota</taxon>
        <taxon>Thermoprotei</taxon>
        <taxon>Sulfolobales</taxon>
        <taxon>Sulfolobaceae</taxon>
        <taxon>Saccharolobus</taxon>
    </lineage>
</organism>
<gene>
    <name evidence="2" type="ORF">J5U21_00808</name>
</gene>
<dbReference type="GeneID" id="65559331"/>
<feature type="transmembrane region" description="Helical" evidence="1">
    <location>
        <begin position="21"/>
        <end position="42"/>
    </location>
</feature>
<feature type="transmembrane region" description="Helical" evidence="1">
    <location>
        <begin position="125"/>
        <end position="150"/>
    </location>
</feature>